<protein>
    <submittedName>
        <fullName evidence="1">Uncharacterized protein</fullName>
    </submittedName>
</protein>
<dbReference type="KEGG" id="pnd:Pla175_35630"/>
<keyword evidence="2" id="KW-1185">Reference proteome</keyword>
<accession>A0A518DFE9</accession>
<dbReference type="Proteomes" id="UP000317429">
    <property type="component" value="Chromosome"/>
</dbReference>
<sequence>MKAWQKNAALGLLGLLAAGPQIGCRACSSAYDYSSPVANCDCCGCGGRSGTAAGGAVMAGETYIEDGGMMMEPPMMMEDGSMTYPDGY</sequence>
<dbReference type="EMBL" id="CP036291">
    <property type="protein sequence ID" value="QDU90162.1"/>
    <property type="molecule type" value="Genomic_DNA"/>
</dbReference>
<gene>
    <name evidence="1" type="ORF">Pla175_35630</name>
</gene>
<reference evidence="1 2" key="1">
    <citation type="submission" date="2019-02" db="EMBL/GenBank/DDBJ databases">
        <title>Deep-cultivation of Planctomycetes and their phenomic and genomic characterization uncovers novel biology.</title>
        <authorList>
            <person name="Wiegand S."/>
            <person name="Jogler M."/>
            <person name="Boedeker C."/>
            <person name="Pinto D."/>
            <person name="Vollmers J."/>
            <person name="Rivas-Marin E."/>
            <person name="Kohn T."/>
            <person name="Peeters S.H."/>
            <person name="Heuer A."/>
            <person name="Rast P."/>
            <person name="Oberbeckmann S."/>
            <person name="Bunk B."/>
            <person name="Jeske O."/>
            <person name="Meyerdierks A."/>
            <person name="Storesund J.E."/>
            <person name="Kallscheuer N."/>
            <person name="Luecker S."/>
            <person name="Lage O.M."/>
            <person name="Pohl T."/>
            <person name="Merkel B.J."/>
            <person name="Hornburger P."/>
            <person name="Mueller R.-W."/>
            <person name="Bruemmer F."/>
            <person name="Labrenz M."/>
            <person name="Spormann A.M."/>
            <person name="Op den Camp H."/>
            <person name="Overmann J."/>
            <person name="Amann R."/>
            <person name="Jetten M.S.M."/>
            <person name="Mascher T."/>
            <person name="Medema M.H."/>
            <person name="Devos D.P."/>
            <person name="Kaster A.-K."/>
            <person name="Ovreas L."/>
            <person name="Rohde M."/>
            <person name="Galperin M.Y."/>
            <person name="Jogler C."/>
        </authorList>
    </citation>
    <scope>NUCLEOTIDE SEQUENCE [LARGE SCALE GENOMIC DNA]</scope>
    <source>
        <strain evidence="1 2">Pla175</strain>
    </source>
</reference>
<dbReference type="AlphaFoldDB" id="A0A518DFE9"/>
<name>A0A518DFE9_9BACT</name>
<evidence type="ECO:0000313" key="2">
    <source>
        <dbReference type="Proteomes" id="UP000317429"/>
    </source>
</evidence>
<evidence type="ECO:0000313" key="1">
    <source>
        <dbReference type="EMBL" id="QDU90162.1"/>
    </source>
</evidence>
<proteinExistence type="predicted"/>
<dbReference type="RefSeq" id="WP_145288096.1">
    <property type="nucleotide sequence ID" value="NZ_CP036291.1"/>
</dbReference>
<organism evidence="1 2">
    <name type="scientific">Pirellulimonas nuda</name>
    <dbReference type="NCBI Taxonomy" id="2528009"/>
    <lineage>
        <taxon>Bacteria</taxon>
        <taxon>Pseudomonadati</taxon>
        <taxon>Planctomycetota</taxon>
        <taxon>Planctomycetia</taxon>
        <taxon>Pirellulales</taxon>
        <taxon>Lacipirellulaceae</taxon>
        <taxon>Pirellulimonas</taxon>
    </lineage>
</organism>